<dbReference type="EMBL" id="NIVC01000793">
    <property type="protein sequence ID" value="PAA76809.1"/>
    <property type="molecule type" value="Genomic_DNA"/>
</dbReference>
<feature type="compositionally biased region" description="Basic and acidic residues" evidence="1">
    <location>
        <begin position="76"/>
        <end position="93"/>
    </location>
</feature>
<feature type="region of interest" description="Disordered" evidence="1">
    <location>
        <begin position="1"/>
        <end position="93"/>
    </location>
</feature>
<organism evidence="2 3">
    <name type="scientific">Macrostomum lignano</name>
    <dbReference type="NCBI Taxonomy" id="282301"/>
    <lineage>
        <taxon>Eukaryota</taxon>
        <taxon>Metazoa</taxon>
        <taxon>Spiralia</taxon>
        <taxon>Lophotrochozoa</taxon>
        <taxon>Platyhelminthes</taxon>
        <taxon>Rhabditophora</taxon>
        <taxon>Macrostomorpha</taxon>
        <taxon>Macrostomida</taxon>
        <taxon>Macrostomidae</taxon>
        <taxon>Macrostomum</taxon>
    </lineage>
</organism>
<name>A0A267FUX6_9PLAT</name>
<feature type="compositionally biased region" description="Basic and acidic residues" evidence="1">
    <location>
        <begin position="25"/>
        <end position="59"/>
    </location>
</feature>
<reference evidence="2 3" key="1">
    <citation type="submission" date="2017-06" db="EMBL/GenBank/DDBJ databases">
        <title>A platform for efficient transgenesis in Macrostomum lignano, a flatworm model organism for stem cell research.</title>
        <authorList>
            <person name="Berezikov E."/>
        </authorList>
    </citation>
    <scope>NUCLEOTIDE SEQUENCE [LARGE SCALE GENOMIC DNA]</scope>
    <source>
        <strain evidence="2">DV1</strain>
        <tissue evidence="2">Whole organism</tissue>
    </source>
</reference>
<dbReference type="AlphaFoldDB" id="A0A267FUX6"/>
<evidence type="ECO:0000313" key="3">
    <source>
        <dbReference type="Proteomes" id="UP000215902"/>
    </source>
</evidence>
<dbReference type="Proteomes" id="UP000215902">
    <property type="component" value="Unassembled WGS sequence"/>
</dbReference>
<evidence type="ECO:0000256" key="1">
    <source>
        <dbReference type="SAM" id="MobiDB-lite"/>
    </source>
</evidence>
<evidence type="ECO:0000313" key="2">
    <source>
        <dbReference type="EMBL" id="PAA76809.1"/>
    </source>
</evidence>
<feature type="compositionally biased region" description="Acidic residues" evidence="1">
    <location>
        <begin position="1"/>
        <end position="10"/>
    </location>
</feature>
<sequence length="93" mass="10173">MADEYEEYNYEVDRLGGKGGKGRSKKDQAEHKDSESAGRHDRIAVQKLENNRENQKEANLHPGPKNSKATGGAGKKSGDKDSDTADKVDIDSI</sequence>
<keyword evidence="3" id="KW-1185">Reference proteome</keyword>
<dbReference type="Pfam" id="PF10195">
    <property type="entry name" value="Phospho_p8"/>
    <property type="match status" value="1"/>
</dbReference>
<dbReference type="InterPro" id="IPR018792">
    <property type="entry name" value="NUPR1-like"/>
</dbReference>
<proteinExistence type="predicted"/>
<comment type="caution">
    <text evidence="2">The sequence shown here is derived from an EMBL/GenBank/DDBJ whole genome shotgun (WGS) entry which is preliminary data.</text>
</comment>
<dbReference type="OrthoDB" id="10030453at2759"/>
<protein>
    <submittedName>
        <fullName evidence="2">Uncharacterized protein</fullName>
    </submittedName>
</protein>
<gene>
    <name evidence="2" type="ORF">BOX15_Mlig026444g1</name>
</gene>
<accession>A0A267FUX6</accession>